<evidence type="ECO:0000256" key="1">
    <source>
        <dbReference type="ARBA" id="ARBA00001917"/>
    </source>
</evidence>
<evidence type="ECO:0000256" key="5">
    <source>
        <dbReference type="ARBA" id="ARBA00024042"/>
    </source>
</evidence>
<gene>
    <name evidence="7" type="ORF">GCM10009681_11120</name>
</gene>
<dbReference type="InterPro" id="IPR013785">
    <property type="entry name" value="Aldolase_TIM"/>
</dbReference>
<name>A0ABN2JX59_9ACTN</name>
<evidence type="ECO:0000256" key="3">
    <source>
        <dbReference type="ARBA" id="ARBA00022643"/>
    </source>
</evidence>
<dbReference type="PANTHER" id="PTHR10578">
    <property type="entry name" value="S -2-HYDROXY-ACID OXIDASE-RELATED"/>
    <property type="match status" value="1"/>
</dbReference>
<dbReference type="RefSeq" id="WP_344077530.1">
    <property type="nucleotide sequence ID" value="NZ_BAAALS010000004.1"/>
</dbReference>
<organism evidence="7 8">
    <name type="scientific">Luedemannella helvata</name>
    <dbReference type="NCBI Taxonomy" id="349315"/>
    <lineage>
        <taxon>Bacteria</taxon>
        <taxon>Bacillati</taxon>
        <taxon>Actinomycetota</taxon>
        <taxon>Actinomycetes</taxon>
        <taxon>Micromonosporales</taxon>
        <taxon>Micromonosporaceae</taxon>
        <taxon>Luedemannella</taxon>
    </lineage>
</organism>
<protein>
    <submittedName>
        <fullName evidence="7">Alpha-hydroxy acid oxidase</fullName>
    </submittedName>
</protein>
<feature type="domain" description="FMN hydroxy acid dehydrogenase" evidence="6">
    <location>
        <begin position="1"/>
        <end position="346"/>
    </location>
</feature>
<dbReference type="InterPro" id="IPR037396">
    <property type="entry name" value="FMN_HAD"/>
</dbReference>
<dbReference type="Gene3D" id="3.20.20.70">
    <property type="entry name" value="Aldolase class I"/>
    <property type="match status" value="1"/>
</dbReference>
<dbReference type="EMBL" id="BAAALS010000004">
    <property type="protein sequence ID" value="GAA1742107.1"/>
    <property type="molecule type" value="Genomic_DNA"/>
</dbReference>
<comment type="cofactor">
    <cofactor evidence="1">
        <name>FMN</name>
        <dbReference type="ChEBI" id="CHEBI:58210"/>
    </cofactor>
</comment>
<evidence type="ECO:0000256" key="2">
    <source>
        <dbReference type="ARBA" id="ARBA00022630"/>
    </source>
</evidence>
<keyword evidence="2" id="KW-0285">Flavoprotein</keyword>
<keyword evidence="3" id="KW-0288">FMN</keyword>
<evidence type="ECO:0000313" key="8">
    <source>
        <dbReference type="Proteomes" id="UP001500655"/>
    </source>
</evidence>
<evidence type="ECO:0000256" key="4">
    <source>
        <dbReference type="ARBA" id="ARBA00023002"/>
    </source>
</evidence>
<evidence type="ECO:0000259" key="6">
    <source>
        <dbReference type="PROSITE" id="PS51349"/>
    </source>
</evidence>
<dbReference type="CDD" id="cd02809">
    <property type="entry name" value="alpha_hydroxyacid_oxid_FMN"/>
    <property type="match status" value="1"/>
</dbReference>
<dbReference type="InterPro" id="IPR008259">
    <property type="entry name" value="FMN_hydac_DH_AS"/>
</dbReference>
<dbReference type="Proteomes" id="UP001500655">
    <property type="component" value="Unassembled WGS sequence"/>
</dbReference>
<keyword evidence="4" id="KW-0560">Oxidoreductase</keyword>
<sequence>MLTLSDVHDAAERRLDPVHYDFFAGGAGEERTVAANTEAFDRYRLVPRVLRGVGRRGLDVELLGQALSMPVLVSPTAFHRLAHPDGEVATARAAAAARTVMILSMAATRTVEDVAATGVRLWFQLFVQPDRAFTERLVRRAEKAGCGALVVTVDAPLFGRRDRDVRNGFDDLPAGLACENLREAPTGPPRPITWDPELTWADLAWVCGLTPLPVLVKGILHPDDAHLAVEHGAGGIIVSNHGGRQLDGATATLDALTDVVDAVAGRVPVLLDGGVRRGTDVVTALALGATAVGIGRPVVWGLAADGTAGVRHVLELLRGELDRAMALCGADRVAALGPDLVDIGRCHR</sequence>
<proteinExistence type="inferred from homology"/>
<dbReference type="InterPro" id="IPR000262">
    <property type="entry name" value="FMN-dep_DH"/>
</dbReference>
<keyword evidence="8" id="KW-1185">Reference proteome</keyword>
<comment type="caution">
    <text evidence="7">The sequence shown here is derived from an EMBL/GenBank/DDBJ whole genome shotgun (WGS) entry which is preliminary data.</text>
</comment>
<evidence type="ECO:0000313" key="7">
    <source>
        <dbReference type="EMBL" id="GAA1742107.1"/>
    </source>
</evidence>
<dbReference type="PROSITE" id="PS00557">
    <property type="entry name" value="FMN_HYDROXY_ACID_DH_1"/>
    <property type="match status" value="1"/>
</dbReference>
<comment type="similarity">
    <text evidence="5">Belongs to the FMN-dependent alpha-hydroxy acid dehydrogenase family.</text>
</comment>
<dbReference type="PIRSF" id="PIRSF000138">
    <property type="entry name" value="Al-hdrx_acd_dh"/>
    <property type="match status" value="1"/>
</dbReference>
<dbReference type="SUPFAM" id="SSF51395">
    <property type="entry name" value="FMN-linked oxidoreductases"/>
    <property type="match status" value="1"/>
</dbReference>
<dbReference type="InterPro" id="IPR012133">
    <property type="entry name" value="Alpha-hydoxy_acid_DH_FMN"/>
</dbReference>
<dbReference type="Pfam" id="PF01070">
    <property type="entry name" value="FMN_dh"/>
    <property type="match status" value="1"/>
</dbReference>
<accession>A0ABN2JX59</accession>
<dbReference type="PROSITE" id="PS51349">
    <property type="entry name" value="FMN_HYDROXY_ACID_DH_2"/>
    <property type="match status" value="1"/>
</dbReference>
<dbReference type="PANTHER" id="PTHR10578:SF107">
    <property type="entry name" value="2-HYDROXYACID OXIDASE 1"/>
    <property type="match status" value="1"/>
</dbReference>
<reference evidence="7 8" key="1">
    <citation type="journal article" date="2019" name="Int. J. Syst. Evol. Microbiol.">
        <title>The Global Catalogue of Microorganisms (GCM) 10K type strain sequencing project: providing services to taxonomists for standard genome sequencing and annotation.</title>
        <authorList>
            <consortium name="The Broad Institute Genomics Platform"/>
            <consortium name="The Broad Institute Genome Sequencing Center for Infectious Disease"/>
            <person name="Wu L."/>
            <person name="Ma J."/>
        </authorList>
    </citation>
    <scope>NUCLEOTIDE SEQUENCE [LARGE SCALE GENOMIC DNA]</scope>
    <source>
        <strain evidence="7 8">JCM 13249</strain>
    </source>
</reference>